<dbReference type="AlphaFoldDB" id="A0A6I2NIR8"/>
<comment type="caution">
    <text evidence="1">The sequence shown here is derived from an EMBL/GenBank/DDBJ whole genome shotgun (WGS) entry which is preliminary data.</text>
</comment>
<protein>
    <submittedName>
        <fullName evidence="1">Uncharacterized protein</fullName>
    </submittedName>
</protein>
<sequence length="83" mass="9541">MNIISALGKELKIDILNITDIIQCTGNELDFKDIDLPVDSKIYRYCILVVDGERIPVVDDFRTIWFKIKEDLQELSISKVSPN</sequence>
<dbReference type="RefSeq" id="WP_151896481.1">
    <property type="nucleotide sequence ID" value="NZ_JBDGCP010000020.1"/>
</dbReference>
<gene>
    <name evidence="1" type="ORF">GKD68_00960</name>
</gene>
<organism evidence="1 2">
    <name type="scientific">Parabacteroides distasonis</name>
    <dbReference type="NCBI Taxonomy" id="823"/>
    <lineage>
        <taxon>Bacteria</taxon>
        <taxon>Pseudomonadati</taxon>
        <taxon>Bacteroidota</taxon>
        <taxon>Bacteroidia</taxon>
        <taxon>Bacteroidales</taxon>
        <taxon>Tannerellaceae</taxon>
        <taxon>Parabacteroides</taxon>
    </lineage>
</organism>
<name>A0A6I2NIR8_PARDI</name>
<evidence type="ECO:0000313" key="1">
    <source>
        <dbReference type="EMBL" id="MRZ53324.1"/>
    </source>
</evidence>
<accession>A0A6I2NIR8</accession>
<proteinExistence type="predicted"/>
<evidence type="ECO:0000313" key="2">
    <source>
        <dbReference type="Proteomes" id="UP000432516"/>
    </source>
</evidence>
<dbReference type="Proteomes" id="UP000432516">
    <property type="component" value="Unassembled WGS sequence"/>
</dbReference>
<reference evidence="1 2" key="1">
    <citation type="journal article" date="2019" name="Nat. Med.">
        <title>A library of human gut bacterial isolates paired with longitudinal multiomics data enables mechanistic microbiome research.</title>
        <authorList>
            <person name="Poyet M."/>
            <person name="Groussin M."/>
            <person name="Gibbons S.M."/>
            <person name="Avila-Pacheco J."/>
            <person name="Jiang X."/>
            <person name="Kearney S.M."/>
            <person name="Perrotta A.R."/>
            <person name="Berdy B."/>
            <person name="Zhao S."/>
            <person name="Lieberman T.D."/>
            <person name="Swanson P.K."/>
            <person name="Smith M."/>
            <person name="Roesemann S."/>
            <person name="Alexander J.E."/>
            <person name="Rich S.A."/>
            <person name="Livny J."/>
            <person name="Vlamakis H."/>
            <person name="Clish C."/>
            <person name="Bullock K."/>
            <person name="Deik A."/>
            <person name="Scott J."/>
            <person name="Pierce K.A."/>
            <person name="Xavier R.J."/>
            <person name="Alm E.J."/>
        </authorList>
    </citation>
    <scope>NUCLEOTIDE SEQUENCE [LARGE SCALE GENOMIC DNA]</scope>
    <source>
        <strain evidence="1 2">BIOML-A2</strain>
    </source>
</reference>
<dbReference type="EMBL" id="WKNE01000001">
    <property type="protein sequence ID" value="MRZ53324.1"/>
    <property type="molecule type" value="Genomic_DNA"/>
</dbReference>